<reference evidence="1 2" key="1">
    <citation type="submission" date="2020-12" db="EMBL/GenBank/DDBJ databases">
        <title>Whole genome sequences of gut porcine anaerobes.</title>
        <authorList>
            <person name="Kubasova T."/>
            <person name="Jahodarova E."/>
            <person name="Rychlik I."/>
        </authorList>
    </citation>
    <scope>NUCLEOTIDE SEQUENCE [LARGE SCALE GENOMIC DNA]</scope>
    <source>
        <strain evidence="1 2">An925</strain>
    </source>
</reference>
<evidence type="ECO:0000313" key="1">
    <source>
        <dbReference type="EMBL" id="MCF2562755.1"/>
    </source>
</evidence>
<keyword evidence="2" id="KW-1185">Reference proteome</keyword>
<keyword evidence="1" id="KW-0670">Pyruvate</keyword>
<organism evidence="1 2">
    <name type="scientific">Xylanibacter brevis</name>
    <dbReference type="NCBI Taxonomy" id="83231"/>
    <lineage>
        <taxon>Bacteria</taxon>
        <taxon>Pseudomonadati</taxon>
        <taxon>Bacteroidota</taxon>
        <taxon>Bacteroidia</taxon>
        <taxon>Bacteroidales</taxon>
        <taxon>Prevotellaceae</taxon>
        <taxon>Xylanibacter</taxon>
    </lineage>
</organism>
<comment type="caution">
    <text evidence="1">The sequence shown here is derived from an EMBL/GenBank/DDBJ whole genome shotgun (WGS) entry which is preliminary data.</text>
</comment>
<dbReference type="RefSeq" id="WP_094391515.1">
    <property type="nucleotide sequence ID" value="NZ_JADYTN010000002.1"/>
</dbReference>
<proteinExistence type="predicted"/>
<sequence length="163" mass="18608">MDYKYIEQLLERYWKAETSIEEEDILRAFFSQQDIPAALKQYQPLFTCQQEDADIKLGDDFDERILALTEDTEVKPVKARTISLQQQLRPLFKAAAVIAIIFSVGGALQHPWDASWNDPRIDYANSYIQQIDTADTIVPMQAENITDAPADSSKAVNETLHKE</sequence>
<accession>A0ABS9CCA2</accession>
<evidence type="ECO:0000313" key="2">
    <source>
        <dbReference type="Proteomes" id="UP001200470"/>
    </source>
</evidence>
<name>A0ABS9CCA2_9BACT</name>
<dbReference type="Proteomes" id="UP001200470">
    <property type="component" value="Unassembled WGS sequence"/>
</dbReference>
<gene>
    <name evidence="1" type="ORF">I6E12_01305</name>
</gene>
<protein>
    <submittedName>
        <fullName evidence="1">Pyruvate ferredoxin oxidoreductase</fullName>
    </submittedName>
</protein>
<dbReference type="EMBL" id="JADYTN010000002">
    <property type="protein sequence ID" value="MCF2562755.1"/>
    <property type="molecule type" value="Genomic_DNA"/>
</dbReference>